<gene>
    <name evidence="2" type="ORF">GSBLH_T00002679001</name>
</gene>
<dbReference type="GeneID" id="24919826"/>
<organism evidence="2">
    <name type="scientific">Blastocystis hominis</name>
    <dbReference type="NCBI Taxonomy" id="12968"/>
    <lineage>
        <taxon>Eukaryota</taxon>
        <taxon>Sar</taxon>
        <taxon>Stramenopiles</taxon>
        <taxon>Bigyra</taxon>
        <taxon>Opalozoa</taxon>
        <taxon>Opalinata</taxon>
        <taxon>Blastocystidae</taxon>
        <taxon>Blastocystis</taxon>
    </lineage>
</organism>
<proteinExistence type="predicted"/>
<dbReference type="InterPro" id="IPR040773">
    <property type="entry name" value="Rpn6_N"/>
</dbReference>
<accession>D8M3U9</accession>
<dbReference type="Proteomes" id="UP000008312">
    <property type="component" value="Unassembled WGS sequence"/>
</dbReference>
<dbReference type="Gene3D" id="1.25.40.570">
    <property type="match status" value="1"/>
</dbReference>
<evidence type="ECO:0000259" key="1">
    <source>
        <dbReference type="Pfam" id="PF18055"/>
    </source>
</evidence>
<evidence type="ECO:0000313" key="2">
    <source>
        <dbReference type="EMBL" id="CBK22572.2"/>
    </source>
</evidence>
<dbReference type="InParanoid" id="D8M3U9"/>
<dbReference type="PANTHER" id="PTHR10678">
    <property type="entry name" value="26S PROTEASOME NON-ATPASE REGULATORY SUBUNIT 11/COP9 SIGNALOSOME COMPLEX SUBUNIT 2"/>
    <property type="match status" value="1"/>
</dbReference>
<sequence length="272" mass="31589">MKNEEEETLKIKETCTFELAELFGELKDINSLSNLLESSRDFFISISKAKASKIMKSIIEIAIKMDVPTQEKIEMCERNIKWCQESKQVFLAQRLNCRLAYLLYLDKQYRRALTLCGHLIRELAKIDDKSLIMEVHITEARIYKDLNDITRAKSSLTACKMTASSIYVDAPTQADIDILSGVIYVNSRNRDYFVELSARFPNGVFVLLRSVRRVYAAEGRSRDVRVEVHDSHANFGRKSGIPKIGVIFRNKKCRLFLAIMWWWRIGTRKSRF</sequence>
<protein>
    <recommendedName>
        <fullName evidence="1">26S proteasome regulatory subunit Rpn6 N-terminal domain-containing protein</fullName>
    </recommendedName>
</protein>
<dbReference type="AlphaFoldDB" id="D8M3U9"/>
<name>D8M3U9_BLAHO</name>
<dbReference type="OrthoDB" id="1418352at2759"/>
<reference evidence="2" key="1">
    <citation type="submission" date="2010-02" db="EMBL/GenBank/DDBJ databases">
        <title>Sequencing and annotation of the Blastocystis hominis genome.</title>
        <authorList>
            <person name="Wincker P."/>
        </authorList>
    </citation>
    <scope>NUCLEOTIDE SEQUENCE</scope>
    <source>
        <strain evidence="2">Singapore isolate B</strain>
    </source>
</reference>
<dbReference type="RefSeq" id="XP_012896620.1">
    <property type="nucleotide sequence ID" value="XM_013041166.1"/>
</dbReference>
<feature type="domain" description="26S proteasome regulatory subunit Rpn6 N-terminal" evidence="1">
    <location>
        <begin position="3"/>
        <end position="95"/>
    </location>
</feature>
<dbReference type="Pfam" id="PF18055">
    <property type="entry name" value="RPN6_N"/>
    <property type="match status" value="1"/>
</dbReference>
<evidence type="ECO:0000313" key="3">
    <source>
        <dbReference type="Proteomes" id="UP000008312"/>
    </source>
</evidence>
<dbReference type="InterPro" id="IPR050871">
    <property type="entry name" value="26S_Proteasome/COP9_Components"/>
</dbReference>
<keyword evidence="3" id="KW-1185">Reference proteome</keyword>
<dbReference type="EMBL" id="FN668650">
    <property type="protein sequence ID" value="CBK22572.2"/>
    <property type="molecule type" value="Genomic_DNA"/>
</dbReference>